<evidence type="ECO:0000313" key="1">
    <source>
        <dbReference type="EMBL" id="ODQ79165.1"/>
    </source>
</evidence>
<evidence type="ECO:0000313" key="2">
    <source>
        <dbReference type="Proteomes" id="UP000094336"/>
    </source>
</evidence>
<accession>A0A1E3QN98</accession>
<sequence>MHCNLIIYDSISKSAIKHDGFKIIKSVEPPAEYNISTLHLDRFLLKELTGLIFLLKDHIAFLSLRKRVSQITPNMSVRYMMQVAIPTLENRLTAFNQYALSLERRI</sequence>
<dbReference type="GeneID" id="30148384"/>
<organism evidence="1 2">
    <name type="scientific">Babjeviella inositovora NRRL Y-12698</name>
    <dbReference type="NCBI Taxonomy" id="984486"/>
    <lineage>
        <taxon>Eukaryota</taxon>
        <taxon>Fungi</taxon>
        <taxon>Dikarya</taxon>
        <taxon>Ascomycota</taxon>
        <taxon>Saccharomycotina</taxon>
        <taxon>Pichiomycetes</taxon>
        <taxon>Serinales incertae sedis</taxon>
        <taxon>Babjeviella</taxon>
    </lineage>
</organism>
<dbReference type="Proteomes" id="UP000094336">
    <property type="component" value="Unassembled WGS sequence"/>
</dbReference>
<dbReference type="EMBL" id="KV454433">
    <property type="protein sequence ID" value="ODQ79165.1"/>
    <property type="molecule type" value="Genomic_DNA"/>
</dbReference>
<name>A0A1E3QN98_9ASCO</name>
<protein>
    <submittedName>
        <fullName evidence="1">Uncharacterized protein</fullName>
    </submittedName>
</protein>
<reference evidence="2" key="1">
    <citation type="submission" date="2016-05" db="EMBL/GenBank/DDBJ databases">
        <title>Comparative genomics of biotechnologically important yeasts.</title>
        <authorList>
            <consortium name="DOE Joint Genome Institute"/>
            <person name="Riley R."/>
            <person name="Haridas S."/>
            <person name="Wolfe K.H."/>
            <person name="Lopes M.R."/>
            <person name="Hittinger C.T."/>
            <person name="Goker M."/>
            <person name="Salamov A."/>
            <person name="Wisecaver J."/>
            <person name="Long T.M."/>
            <person name="Aerts A.L."/>
            <person name="Barry K."/>
            <person name="Choi C."/>
            <person name="Clum A."/>
            <person name="Coughlan A.Y."/>
            <person name="Deshpande S."/>
            <person name="Douglass A.P."/>
            <person name="Hanson S.J."/>
            <person name="Klenk H.-P."/>
            <person name="Labutti K."/>
            <person name="Lapidus A."/>
            <person name="Lindquist E."/>
            <person name="Lipzen A."/>
            <person name="Meier-Kolthoff J.P."/>
            <person name="Ohm R.A."/>
            <person name="Otillar R.P."/>
            <person name="Pangilinan J."/>
            <person name="Peng Y."/>
            <person name="Rokas A."/>
            <person name="Rosa C.A."/>
            <person name="Scheuner C."/>
            <person name="Sibirny A.A."/>
            <person name="Slot J.C."/>
            <person name="Stielow J.B."/>
            <person name="Sun H."/>
            <person name="Kurtzman C.P."/>
            <person name="Blackwell M."/>
            <person name="Grigoriev I.V."/>
            <person name="Jeffries T.W."/>
        </authorList>
    </citation>
    <scope>NUCLEOTIDE SEQUENCE [LARGE SCALE GENOMIC DNA]</scope>
    <source>
        <strain evidence="2">NRRL Y-12698</strain>
    </source>
</reference>
<keyword evidence="2" id="KW-1185">Reference proteome</keyword>
<dbReference type="AlphaFoldDB" id="A0A1E3QN98"/>
<gene>
    <name evidence="1" type="ORF">BABINDRAFT_167696</name>
</gene>
<proteinExistence type="predicted"/>
<dbReference type="RefSeq" id="XP_018984493.1">
    <property type="nucleotide sequence ID" value="XM_019130531.1"/>
</dbReference>